<feature type="region of interest" description="Disordered" evidence="1">
    <location>
        <begin position="52"/>
        <end position="126"/>
    </location>
</feature>
<organism evidence="3 4">
    <name type="scientific">Neptunomonas marina</name>
    <dbReference type="NCBI Taxonomy" id="1815562"/>
    <lineage>
        <taxon>Bacteria</taxon>
        <taxon>Pseudomonadati</taxon>
        <taxon>Pseudomonadota</taxon>
        <taxon>Gammaproteobacteria</taxon>
        <taxon>Oceanospirillales</taxon>
        <taxon>Oceanospirillaceae</taxon>
        <taxon>Neptunomonas</taxon>
    </lineage>
</organism>
<dbReference type="EMBL" id="SACQ01000006">
    <property type="protein sequence ID" value="RVU30030.1"/>
    <property type="molecule type" value="Genomic_DNA"/>
</dbReference>
<evidence type="ECO:0000256" key="2">
    <source>
        <dbReference type="SAM" id="SignalP"/>
    </source>
</evidence>
<feature type="compositionally biased region" description="Basic and acidic residues" evidence="1">
    <location>
        <begin position="80"/>
        <end position="97"/>
    </location>
</feature>
<protein>
    <submittedName>
        <fullName evidence="3">Chromosome partitioning protein ParB</fullName>
    </submittedName>
</protein>
<dbReference type="PROSITE" id="PS51257">
    <property type="entry name" value="PROKAR_LIPOPROTEIN"/>
    <property type="match status" value="1"/>
</dbReference>
<sequence>MTKVLRTAATTMMLTISIAAAPNVLAASACKGLSESACDKSKSCYWISSYKRSDGRKVSAHCRTKPSSSIKNSAKSTKQKASDKAANKTKSVTDKAKTSSAKATKKAADKSANAKKKALKTTEKKN</sequence>
<reference evidence="3 4" key="1">
    <citation type="submission" date="2019-01" db="EMBL/GenBank/DDBJ databases">
        <authorList>
            <person name="Chen W.-M."/>
        </authorList>
    </citation>
    <scope>NUCLEOTIDE SEQUENCE [LARGE SCALE GENOMIC DNA]</scope>
    <source>
        <strain evidence="3 4">HPM-16</strain>
    </source>
</reference>
<evidence type="ECO:0000313" key="3">
    <source>
        <dbReference type="EMBL" id="RVU30030.1"/>
    </source>
</evidence>
<proteinExistence type="predicted"/>
<evidence type="ECO:0000256" key="1">
    <source>
        <dbReference type="SAM" id="MobiDB-lite"/>
    </source>
</evidence>
<feature type="chain" id="PRO_5018993344" evidence="2">
    <location>
        <begin position="27"/>
        <end position="126"/>
    </location>
</feature>
<gene>
    <name evidence="3" type="ORF">EOE65_13300</name>
</gene>
<keyword evidence="4" id="KW-1185">Reference proteome</keyword>
<accession>A0A437Q687</accession>
<feature type="signal peptide" evidence="2">
    <location>
        <begin position="1"/>
        <end position="26"/>
    </location>
</feature>
<comment type="caution">
    <text evidence="3">The sequence shown here is derived from an EMBL/GenBank/DDBJ whole genome shotgun (WGS) entry which is preliminary data.</text>
</comment>
<evidence type="ECO:0000313" key="4">
    <source>
        <dbReference type="Proteomes" id="UP000282818"/>
    </source>
</evidence>
<keyword evidence="2" id="KW-0732">Signal</keyword>
<dbReference type="RefSeq" id="WP_127694815.1">
    <property type="nucleotide sequence ID" value="NZ_SACQ01000006.1"/>
</dbReference>
<dbReference type="AlphaFoldDB" id="A0A437Q687"/>
<feature type="compositionally biased region" description="Polar residues" evidence="1">
    <location>
        <begin position="65"/>
        <end position="76"/>
    </location>
</feature>
<name>A0A437Q687_9GAMM</name>
<dbReference type="Proteomes" id="UP000282818">
    <property type="component" value="Unassembled WGS sequence"/>
</dbReference>